<organism evidence="1 2">
    <name type="scientific">Pseudomonas syringae pv. antirrhini</name>
    <dbReference type="NCBI Taxonomy" id="251702"/>
    <lineage>
        <taxon>Bacteria</taxon>
        <taxon>Pseudomonadati</taxon>
        <taxon>Pseudomonadota</taxon>
        <taxon>Gammaproteobacteria</taxon>
        <taxon>Pseudomonadales</taxon>
        <taxon>Pseudomonadaceae</taxon>
        <taxon>Pseudomonas</taxon>
    </lineage>
</organism>
<dbReference type="Proteomes" id="UP000050425">
    <property type="component" value="Unassembled WGS sequence"/>
</dbReference>
<dbReference type="RefSeq" id="WP_057419193.1">
    <property type="nucleotide sequence ID" value="NZ_LJPT01000173.1"/>
</dbReference>
<dbReference type="AlphaFoldDB" id="A0A0P9JQB0"/>
<gene>
    <name evidence="1" type="ORF">ALO88_03849</name>
</gene>
<comment type="caution">
    <text evidence="1">The sequence shown here is derived from an EMBL/GenBank/DDBJ whole genome shotgun (WGS) entry which is preliminary data.</text>
</comment>
<sequence>MNEHSNSLLSQILAEQMKQTELLQSQSSLLQLMADQQLILIQELAASEQCDPDAEPTTYMDGTLIIGRS</sequence>
<protein>
    <submittedName>
        <fullName evidence="1">Uncharacterized protein</fullName>
    </submittedName>
</protein>
<name>A0A0P9JQB0_9PSED</name>
<dbReference type="PATRIC" id="fig|251702.3.peg.5115"/>
<dbReference type="EMBL" id="LJPT01000173">
    <property type="protein sequence ID" value="KPW43711.1"/>
    <property type="molecule type" value="Genomic_DNA"/>
</dbReference>
<evidence type="ECO:0000313" key="2">
    <source>
        <dbReference type="Proteomes" id="UP000050425"/>
    </source>
</evidence>
<accession>A0A0P9JQB0</accession>
<proteinExistence type="predicted"/>
<reference evidence="1 2" key="1">
    <citation type="submission" date="2015-09" db="EMBL/GenBank/DDBJ databases">
        <title>Genome announcement of multiple Pseudomonas syringae strains.</title>
        <authorList>
            <person name="Thakur S."/>
            <person name="Wang P.W."/>
            <person name="Gong Y."/>
            <person name="Weir B.S."/>
            <person name="Guttman D.S."/>
        </authorList>
    </citation>
    <scope>NUCLEOTIDE SEQUENCE [LARGE SCALE GENOMIC DNA]</scope>
    <source>
        <strain evidence="1 2">ICMP4303</strain>
    </source>
</reference>
<evidence type="ECO:0000313" key="1">
    <source>
        <dbReference type="EMBL" id="KPW43711.1"/>
    </source>
</evidence>